<keyword evidence="5 7" id="KW-0238">DNA-binding</keyword>
<dbReference type="InterPro" id="IPR017964">
    <property type="entry name" value="DNA-dir_DNA_pol_B_CS"/>
</dbReference>
<comment type="similarity">
    <text evidence="1 7">Belongs to the DNA polymerase type-B family.</text>
</comment>
<dbReference type="Gene3D" id="3.90.1600.10">
    <property type="entry name" value="Palm domain of DNA polymerase"/>
    <property type="match status" value="1"/>
</dbReference>
<evidence type="ECO:0000256" key="7">
    <source>
        <dbReference type="RuleBase" id="RU000442"/>
    </source>
</evidence>
<proteinExistence type="inferred from homology"/>
<keyword evidence="2 7" id="KW-0808">Transferase</keyword>
<dbReference type="Pfam" id="PF03104">
    <property type="entry name" value="DNA_pol_B_exo1"/>
    <property type="match status" value="1"/>
</dbReference>
<comment type="catalytic activity">
    <reaction evidence="6 7">
        <text>DNA(n) + a 2'-deoxyribonucleoside 5'-triphosphate = DNA(n+1) + diphosphate</text>
        <dbReference type="Rhea" id="RHEA:22508"/>
        <dbReference type="Rhea" id="RHEA-COMP:17339"/>
        <dbReference type="Rhea" id="RHEA-COMP:17340"/>
        <dbReference type="ChEBI" id="CHEBI:33019"/>
        <dbReference type="ChEBI" id="CHEBI:61560"/>
        <dbReference type="ChEBI" id="CHEBI:173112"/>
        <dbReference type="EC" id="2.7.7.7"/>
    </reaction>
</comment>
<keyword evidence="12" id="KW-1185">Reference proteome</keyword>
<dbReference type="EC" id="2.7.7.7" evidence="7"/>
<dbReference type="PANTHER" id="PTHR10322:SF23">
    <property type="entry name" value="DNA POLYMERASE DELTA CATALYTIC SUBUNIT"/>
    <property type="match status" value="1"/>
</dbReference>
<dbReference type="InterPro" id="IPR036397">
    <property type="entry name" value="RNaseH_sf"/>
</dbReference>
<dbReference type="RefSeq" id="WP_229570986.1">
    <property type="nucleotide sequence ID" value="NZ_AP025226.1"/>
</dbReference>
<evidence type="ECO:0000256" key="3">
    <source>
        <dbReference type="ARBA" id="ARBA00022695"/>
    </source>
</evidence>
<evidence type="ECO:0000256" key="2">
    <source>
        <dbReference type="ARBA" id="ARBA00022679"/>
    </source>
</evidence>
<dbReference type="InterPro" id="IPR006133">
    <property type="entry name" value="DNA-dir_DNA_pol_B_exonuc"/>
</dbReference>
<feature type="domain" description="DNA-directed DNA polymerase family B exonuclease" evidence="10">
    <location>
        <begin position="113"/>
        <end position="303"/>
    </location>
</feature>
<evidence type="ECO:0000313" key="12">
    <source>
        <dbReference type="Proteomes" id="UP001319921"/>
    </source>
</evidence>
<accession>A0AAQ4CWR6</accession>
<sequence length="785" mass="90899">MIKDFFILDFSYEVKGGLPIIYIWSIDRDGNRCIVMEKNFRPYFYALYDGDEKKIIENIKKLSRAESPITKVDIVQKKYFGNPVKALQIYTIIPTYIRIYREDVAKIKGVKEVLEADIRFYMRYSIDNDLKPFNWFEAEVEEIKTDDFRVKHVYELKKIINRYEGEVPDLRIISFSIEVYNKYGYPNPRRDPIILIGLWSKEGGIQLSTENKDDLKILREFVNYIISYDPDIIVGFNSNGFDWEYILERAKTVGVKLDLSRKIGAEISQGTYGHYSIIGRLNVDLIGFIMSLEEVKSKTLINVADYLGVLPKEKRTIVEWYDIPRYWDDESKRNIVKQYNLDNAKSIYLLGEIFLPFGEELSKITGLPLDQLSMASVGNRVEWLLIREAYKANELVPNKTEKEFEPYKGGLVIEPKAGIYEDVYVLDFSSMYPSIMIKFNIGPDTLVKGNCEDCWISPEVGHKFRKEPSGFYKIILEKLIEERKKIKEKMESVKNEYELRKLENRQRALKVLANAFYGYMGWYNARWYSREGAEAVTAWGRSILKSSVEIAKSLGFDVIYGDTDSIFVKGLSHNINKLIDKISESQGLEVRVDKHYKRVLFTENKKRYAGLLDNGKIDIVGFEAVRGDWCELAKDIQKHIIEKILVSGNINEAIKLVRSTIMKLRRGEYNIEDLVIWKSLEKDIDEYEVSAPHVIAAKKAIQAGYPITKGSRIGYVVVKGSGRVSDRVEPYFLVKEKNRVDIEYYVNNQIIPSALRILQPFGIKENMLKTSGTDILGFLSPSKKK</sequence>
<organism evidence="11 12">
    <name type="scientific">Saccharolobus caldissimus</name>
    <dbReference type="NCBI Taxonomy" id="1702097"/>
    <lineage>
        <taxon>Archaea</taxon>
        <taxon>Thermoproteota</taxon>
        <taxon>Thermoprotei</taxon>
        <taxon>Sulfolobales</taxon>
        <taxon>Sulfolobaceae</taxon>
        <taxon>Saccharolobus</taxon>
    </lineage>
</organism>
<evidence type="ECO:0000256" key="6">
    <source>
        <dbReference type="ARBA" id="ARBA00049244"/>
    </source>
</evidence>
<keyword evidence="8" id="KW-0175">Coiled coil</keyword>
<dbReference type="InterPro" id="IPR023211">
    <property type="entry name" value="DNA_pol_palm_dom_sf"/>
</dbReference>
<evidence type="ECO:0000259" key="9">
    <source>
        <dbReference type="Pfam" id="PF00136"/>
    </source>
</evidence>
<dbReference type="InterPro" id="IPR012337">
    <property type="entry name" value="RNaseH-like_sf"/>
</dbReference>
<dbReference type="InterPro" id="IPR050240">
    <property type="entry name" value="DNA_pol_type-B"/>
</dbReference>
<dbReference type="SUPFAM" id="SSF53098">
    <property type="entry name" value="Ribonuclease H-like"/>
    <property type="match status" value="1"/>
</dbReference>
<dbReference type="Pfam" id="PF00136">
    <property type="entry name" value="DNA_pol_B"/>
    <property type="match status" value="1"/>
</dbReference>
<dbReference type="Gene3D" id="3.30.420.10">
    <property type="entry name" value="Ribonuclease H-like superfamily/Ribonuclease H"/>
    <property type="match status" value="1"/>
</dbReference>
<dbReference type="Proteomes" id="UP001319921">
    <property type="component" value="Chromosome"/>
</dbReference>
<dbReference type="InterPro" id="IPR006172">
    <property type="entry name" value="DNA-dir_DNA_pol_B"/>
</dbReference>
<evidence type="ECO:0000256" key="4">
    <source>
        <dbReference type="ARBA" id="ARBA00022932"/>
    </source>
</evidence>
<dbReference type="PANTHER" id="PTHR10322">
    <property type="entry name" value="DNA POLYMERASE CATALYTIC SUBUNIT"/>
    <property type="match status" value="1"/>
</dbReference>
<evidence type="ECO:0000313" key="11">
    <source>
        <dbReference type="EMBL" id="BDC00248.1"/>
    </source>
</evidence>
<dbReference type="Gene3D" id="1.10.287.690">
    <property type="entry name" value="Helix hairpin bin"/>
    <property type="match status" value="1"/>
</dbReference>
<dbReference type="Gene3D" id="3.30.342.10">
    <property type="entry name" value="DNA Polymerase, chain B, domain 1"/>
    <property type="match status" value="1"/>
</dbReference>
<feature type="coiled-coil region" evidence="8">
    <location>
        <begin position="476"/>
        <end position="503"/>
    </location>
</feature>
<dbReference type="GeneID" id="68867991"/>
<dbReference type="KEGG" id="scas:SACC_32640"/>
<keyword evidence="7" id="KW-0235">DNA replication</keyword>
<dbReference type="CDD" id="cd05536">
    <property type="entry name" value="POLBc_B3"/>
    <property type="match status" value="1"/>
</dbReference>
<keyword evidence="3 7" id="KW-0548">Nucleotidyltransferase</keyword>
<dbReference type="InterPro" id="IPR006134">
    <property type="entry name" value="DNA-dir_DNA_pol_B_multi_dom"/>
</dbReference>
<dbReference type="PROSITE" id="PS00116">
    <property type="entry name" value="DNA_POLYMERASE_B"/>
    <property type="match status" value="1"/>
</dbReference>
<dbReference type="GO" id="GO:0003887">
    <property type="term" value="F:DNA-directed DNA polymerase activity"/>
    <property type="evidence" value="ECO:0007669"/>
    <property type="project" value="UniProtKB-KW"/>
</dbReference>
<evidence type="ECO:0000259" key="10">
    <source>
        <dbReference type="Pfam" id="PF03104"/>
    </source>
</evidence>
<dbReference type="NCBIfam" id="TIGR00592">
    <property type="entry name" value="pol2"/>
    <property type="match status" value="1"/>
</dbReference>
<reference evidence="11 12" key="1">
    <citation type="journal article" date="2022" name="Microbiol. Resour. Announc.">
        <title>Complete Genome Sequence of the Hyperthermophilic and Acidophilic Archaeon Saccharolobus caldissimus Strain HS-3T.</title>
        <authorList>
            <person name="Sakai H.D."/>
            <person name="Kurosawa N."/>
        </authorList>
    </citation>
    <scope>NUCLEOTIDE SEQUENCE [LARGE SCALE GENOMIC DNA]</scope>
    <source>
        <strain evidence="11 12">JCM32116</strain>
    </source>
</reference>
<evidence type="ECO:0000256" key="5">
    <source>
        <dbReference type="ARBA" id="ARBA00023125"/>
    </source>
</evidence>
<gene>
    <name evidence="11" type="ORF">SACC_32640</name>
</gene>
<protein>
    <recommendedName>
        <fullName evidence="7">DNA polymerase</fullName>
        <ecNumber evidence="7">2.7.7.7</ecNumber>
    </recommendedName>
</protein>
<dbReference type="AlphaFoldDB" id="A0AAQ4CWR6"/>
<keyword evidence="4 7" id="KW-0239">DNA-directed DNA polymerase</keyword>
<dbReference type="EMBL" id="AP025226">
    <property type="protein sequence ID" value="BDC00248.1"/>
    <property type="molecule type" value="Genomic_DNA"/>
</dbReference>
<evidence type="ECO:0000256" key="1">
    <source>
        <dbReference type="ARBA" id="ARBA00005755"/>
    </source>
</evidence>
<dbReference type="GO" id="GO:0000166">
    <property type="term" value="F:nucleotide binding"/>
    <property type="evidence" value="ECO:0007669"/>
    <property type="project" value="InterPro"/>
</dbReference>
<dbReference type="SUPFAM" id="SSF56672">
    <property type="entry name" value="DNA/RNA polymerases"/>
    <property type="match status" value="1"/>
</dbReference>
<dbReference type="GO" id="GO:0006261">
    <property type="term" value="P:DNA-templated DNA replication"/>
    <property type="evidence" value="ECO:0007669"/>
    <property type="project" value="TreeGrafter"/>
</dbReference>
<dbReference type="Gene3D" id="1.10.132.60">
    <property type="entry name" value="DNA polymerase family B, C-terminal domain"/>
    <property type="match status" value="1"/>
</dbReference>
<dbReference type="PRINTS" id="PR00106">
    <property type="entry name" value="DNAPOLB"/>
</dbReference>
<name>A0AAQ4CWR6_9CREN</name>
<feature type="domain" description="DNA-directed DNA polymerase family B multifunctional" evidence="9">
    <location>
        <begin position="378"/>
        <end position="760"/>
    </location>
</feature>
<dbReference type="GO" id="GO:0003677">
    <property type="term" value="F:DNA binding"/>
    <property type="evidence" value="ECO:0007669"/>
    <property type="project" value="UniProtKB-KW"/>
</dbReference>
<dbReference type="InterPro" id="IPR043502">
    <property type="entry name" value="DNA/RNA_pol_sf"/>
</dbReference>
<dbReference type="SMART" id="SM00486">
    <property type="entry name" value="POLBc"/>
    <property type="match status" value="1"/>
</dbReference>
<dbReference type="CDD" id="cd05781">
    <property type="entry name" value="DNA_polB_B3_exo"/>
    <property type="match status" value="1"/>
</dbReference>
<evidence type="ECO:0000256" key="8">
    <source>
        <dbReference type="SAM" id="Coils"/>
    </source>
</evidence>
<dbReference type="InterPro" id="IPR042087">
    <property type="entry name" value="DNA_pol_B_thumb"/>
</dbReference>